<feature type="domain" description="DinB-like" evidence="1">
    <location>
        <begin position="12"/>
        <end position="144"/>
    </location>
</feature>
<accession>A0ABV5GV24</accession>
<dbReference type="SUPFAM" id="SSF109854">
    <property type="entry name" value="DinB/YfiT-like putative metalloenzymes"/>
    <property type="match status" value="1"/>
</dbReference>
<dbReference type="Pfam" id="PF12867">
    <property type="entry name" value="DinB_2"/>
    <property type="match status" value="1"/>
</dbReference>
<dbReference type="EMBL" id="JBHMFA010000001">
    <property type="protein sequence ID" value="MFB9103470.1"/>
    <property type="molecule type" value="Genomic_DNA"/>
</dbReference>
<dbReference type="Gene3D" id="1.20.120.450">
    <property type="entry name" value="dinb family like domain"/>
    <property type="match status" value="1"/>
</dbReference>
<sequence>MQFTFDILSNIRHISKDLLEKHSLEDLNKIPEGFNNNIIWNFGHLVVTTQLLAYKLSGLPMHVSDAMVDKYKKDTKPEGPVSQAEVDEIKGLLISTYQQLEADYKSGLFQNYNEYTVSTTGNTLTNIDGALQFNTLHEGMHIGYVLALSRAIKN</sequence>
<name>A0ABV5GV24_9FLAO</name>
<evidence type="ECO:0000313" key="3">
    <source>
        <dbReference type="Proteomes" id="UP001589590"/>
    </source>
</evidence>
<dbReference type="RefSeq" id="WP_290269040.1">
    <property type="nucleotide sequence ID" value="NZ_JAUFQP010000007.1"/>
</dbReference>
<organism evidence="2 3">
    <name type="scientific">Algibacter miyuki</name>
    <dbReference type="NCBI Taxonomy" id="1306933"/>
    <lineage>
        <taxon>Bacteria</taxon>
        <taxon>Pseudomonadati</taxon>
        <taxon>Bacteroidota</taxon>
        <taxon>Flavobacteriia</taxon>
        <taxon>Flavobacteriales</taxon>
        <taxon>Flavobacteriaceae</taxon>
        <taxon>Algibacter</taxon>
    </lineage>
</organism>
<gene>
    <name evidence="2" type="ORF">ACFFU1_01060</name>
</gene>
<protein>
    <submittedName>
        <fullName evidence="2">DinB family protein</fullName>
    </submittedName>
</protein>
<evidence type="ECO:0000259" key="1">
    <source>
        <dbReference type="Pfam" id="PF12867"/>
    </source>
</evidence>
<reference evidence="2 3" key="1">
    <citation type="submission" date="2024-09" db="EMBL/GenBank/DDBJ databases">
        <authorList>
            <person name="Sun Q."/>
            <person name="Mori K."/>
        </authorList>
    </citation>
    <scope>NUCLEOTIDE SEQUENCE [LARGE SCALE GENOMIC DNA]</scope>
    <source>
        <strain evidence="2 3">CECT 8300</strain>
    </source>
</reference>
<dbReference type="InterPro" id="IPR024775">
    <property type="entry name" value="DinB-like"/>
</dbReference>
<evidence type="ECO:0000313" key="2">
    <source>
        <dbReference type="EMBL" id="MFB9103470.1"/>
    </source>
</evidence>
<comment type="caution">
    <text evidence="2">The sequence shown here is derived from an EMBL/GenBank/DDBJ whole genome shotgun (WGS) entry which is preliminary data.</text>
</comment>
<proteinExistence type="predicted"/>
<keyword evidence="3" id="KW-1185">Reference proteome</keyword>
<dbReference type="InterPro" id="IPR034660">
    <property type="entry name" value="DinB/YfiT-like"/>
</dbReference>
<dbReference type="Proteomes" id="UP001589590">
    <property type="component" value="Unassembled WGS sequence"/>
</dbReference>